<proteinExistence type="predicted"/>
<feature type="region of interest" description="Disordered" evidence="1">
    <location>
        <begin position="19"/>
        <end position="42"/>
    </location>
</feature>
<organism evidence="2">
    <name type="scientific">mine drainage metagenome</name>
    <dbReference type="NCBI Taxonomy" id="410659"/>
    <lineage>
        <taxon>unclassified sequences</taxon>
        <taxon>metagenomes</taxon>
        <taxon>ecological metagenomes</taxon>
    </lineage>
</organism>
<reference evidence="2" key="1">
    <citation type="submission" date="2009-10" db="EMBL/GenBank/DDBJ databases">
        <title>Diversity of trophic interactions inside an arsenic-rich microbial ecosystem.</title>
        <authorList>
            <person name="Bertin P.N."/>
            <person name="Heinrich-Salmeron A."/>
            <person name="Pelletier E."/>
            <person name="Goulhen-Chollet F."/>
            <person name="Arsene-Ploetze F."/>
            <person name="Gallien S."/>
            <person name="Calteau A."/>
            <person name="Vallenet D."/>
            <person name="Casiot C."/>
            <person name="Chane-Woon-Ming B."/>
            <person name="Giloteaux L."/>
            <person name="Barakat M."/>
            <person name="Bonnefoy V."/>
            <person name="Bruneel O."/>
            <person name="Chandler M."/>
            <person name="Cleiss J."/>
            <person name="Duran R."/>
            <person name="Elbaz-Poulichet F."/>
            <person name="Fonknechten N."/>
            <person name="Lauga B."/>
            <person name="Mornico D."/>
            <person name="Ortet P."/>
            <person name="Schaeffer C."/>
            <person name="Siguier P."/>
            <person name="Alexander Thil Smith A."/>
            <person name="Van Dorsselaer A."/>
            <person name="Weissenbach J."/>
            <person name="Medigue C."/>
            <person name="Le Paslier D."/>
        </authorList>
    </citation>
    <scope>NUCLEOTIDE SEQUENCE</scope>
</reference>
<dbReference type="Pfam" id="PF05930">
    <property type="entry name" value="Phage_AlpA"/>
    <property type="match status" value="1"/>
</dbReference>
<comment type="caution">
    <text evidence="2">The sequence shown here is derived from an EMBL/GenBank/DDBJ whole genome shotgun (WGS) entry which is preliminary data.</text>
</comment>
<dbReference type="AlphaFoldDB" id="E6PRZ6"/>
<gene>
    <name evidence="2" type="ORF">CARN2_3177</name>
</gene>
<dbReference type="EMBL" id="CABM01000047">
    <property type="protein sequence ID" value="CBH97702.1"/>
    <property type="molecule type" value="Genomic_DNA"/>
</dbReference>
<dbReference type="Gene3D" id="1.10.238.160">
    <property type="match status" value="1"/>
</dbReference>
<accession>E6PRZ6</accession>
<sequence>MQPATALLMEQIMNRADRSLPAARPNNDSDANEQHGMPLPRLVATNTLPFRRTIRRPELRQIVPLADTTIYDMERRGEFPRRFNLTARCVVWDLTEVEAWLDARRQASDSSQLKRAPSPDVRQRKRRPVKATPVS</sequence>
<evidence type="ECO:0000313" key="2">
    <source>
        <dbReference type="EMBL" id="CBH97702.1"/>
    </source>
</evidence>
<dbReference type="InterPro" id="IPR010260">
    <property type="entry name" value="AlpA"/>
</dbReference>
<name>E6PRZ6_9ZZZZ</name>
<protein>
    <submittedName>
        <fullName evidence="2">Phage transcriptional regulator, AlpA</fullName>
    </submittedName>
</protein>
<feature type="region of interest" description="Disordered" evidence="1">
    <location>
        <begin position="105"/>
        <end position="135"/>
    </location>
</feature>
<evidence type="ECO:0000256" key="1">
    <source>
        <dbReference type="SAM" id="MobiDB-lite"/>
    </source>
</evidence>